<dbReference type="PROSITE" id="PS51257">
    <property type="entry name" value="PROKAR_LIPOPROTEIN"/>
    <property type="match status" value="1"/>
</dbReference>
<evidence type="ECO:0000259" key="4">
    <source>
        <dbReference type="Pfam" id="PF00080"/>
    </source>
</evidence>
<dbReference type="PROSITE" id="PS00332">
    <property type="entry name" value="SOD_CU_ZN_2"/>
    <property type="match status" value="1"/>
</dbReference>
<comment type="cofactor">
    <cofactor evidence="3">
        <name>Zn(2+)</name>
        <dbReference type="ChEBI" id="CHEBI:29105"/>
    </cofactor>
    <text evidence="3">Binds 1 zinc ion per subunit.</text>
</comment>
<comment type="cofactor">
    <cofactor evidence="3">
        <name>Cu cation</name>
        <dbReference type="ChEBI" id="CHEBI:23378"/>
    </cofactor>
    <text evidence="3">Binds 1 copper ion per subunit.</text>
</comment>
<dbReference type="Pfam" id="PF00080">
    <property type="entry name" value="Sod_Cu"/>
    <property type="match status" value="1"/>
</dbReference>
<dbReference type="CDD" id="cd00305">
    <property type="entry name" value="Cu-Zn_Superoxide_Dismutase"/>
    <property type="match status" value="1"/>
</dbReference>
<evidence type="ECO:0000313" key="5">
    <source>
        <dbReference type="EMBL" id="GGF32767.1"/>
    </source>
</evidence>
<sequence>MKQWLGMVSLLLLIACNDNSRSPLETPIYNQEGDRIGSATFREQAEGVEVKVTVEGLEPGVHGIHVHERPECKGPDFKSAGNHFNPKNADHGLMNENGAHIGDLPNIEAGGDGTVDVELMLPEATLKDGQTSLLRDEGTSLVIHSEADDGMSQPAGDSGERVACAEITVDADDDESSDPTELNENQE</sequence>
<name>A0A917BAH7_HALAA</name>
<dbReference type="Gene3D" id="2.60.40.200">
    <property type="entry name" value="Superoxide dismutase, copper/zinc binding domain"/>
    <property type="match status" value="1"/>
</dbReference>
<dbReference type="InterPro" id="IPR036423">
    <property type="entry name" value="SOD-like_Cu/Zn_dom_sf"/>
</dbReference>
<dbReference type="InterPro" id="IPR001424">
    <property type="entry name" value="SOD_Cu_Zn_dom"/>
</dbReference>
<dbReference type="InterPro" id="IPR024134">
    <property type="entry name" value="SOD_Cu/Zn_/chaperone"/>
</dbReference>
<dbReference type="GO" id="GO:0005507">
    <property type="term" value="F:copper ion binding"/>
    <property type="evidence" value="ECO:0007669"/>
    <property type="project" value="InterPro"/>
</dbReference>
<comment type="catalytic activity">
    <reaction evidence="3">
        <text>2 superoxide + 2 H(+) = H2O2 + O2</text>
        <dbReference type="Rhea" id="RHEA:20696"/>
        <dbReference type="ChEBI" id="CHEBI:15378"/>
        <dbReference type="ChEBI" id="CHEBI:15379"/>
        <dbReference type="ChEBI" id="CHEBI:16240"/>
        <dbReference type="ChEBI" id="CHEBI:18421"/>
        <dbReference type="EC" id="1.15.1.1"/>
    </reaction>
</comment>
<dbReference type="AlphaFoldDB" id="A0A917BAH7"/>
<dbReference type="GO" id="GO:0004784">
    <property type="term" value="F:superoxide dismutase activity"/>
    <property type="evidence" value="ECO:0007669"/>
    <property type="project" value="UniProtKB-EC"/>
</dbReference>
<gene>
    <name evidence="5" type="primary">sodC</name>
    <name evidence="5" type="ORF">GCM10010954_34930</name>
</gene>
<keyword evidence="3" id="KW-0560">Oxidoreductase</keyword>
<keyword evidence="6" id="KW-1185">Reference proteome</keyword>
<dbReference type="EC" id="1.15.1.1" evidence="3"/>
<dbReference type="PANTHER" id="PTHR10003">
    <property type="entry name" value="SUPEROXIDE DISMUTASE CU-ZN -RELATED"/>
    <property type="match status" value="1"/>
</dbReference>
<accession>A0A917BAH7</accession>
<feature type="domain" description="Superoxide dismutase copper/zinc binding" evidence="4">
    <location>
        <begin position="37"/>
        <end position="167"/>
    </location>
</feature>
<reference evidence="5" key="2">
    <citation type="submission" date="2020-09" db="EMBL/GenBank/DDBJ databases">
        <authorList>
            <person name="Sun Q."/>
            <person name="Zhou Y."/>
        </authorList>
    </citation>
    <scope>NUCLEOTIDE SEQUENCE</scope>
    <source>
        <strain evidence="5">CGMCC 1.12153</strain>
    </source>
</reference>
<dbReference type="SUPFAM" id="SSF49329">
    <property type="entry name" value="Cu,Zn superoxide dismutase-like"/>
    <property type="match status" value="1"/>
</dbReference>
<comment type="function">
    <text evidence="2">Destroys radicals which are normally produced within the cells and which are toxic to biological systems. May play a role in favoring mycobacterial survival in phagocytes.</text>
</comment>
<proteinExistence type="inferred from homology"/>
<comment type="caution">
    <text evidence="5">The sequence shown here is derived from an EMBL/GenBank/DDBJ whole genome shotgun (WGS) entry which is preliminary data.</text>
</comment>
<reference evidence="5" key="1">
    <citation type="journal article" date="2014" name="Int. J. Syst. Evol. Microbiol.">
        <title>Complete genome sequence of Corynebacterium casei LMG S-19264T (=DSM 44701T), isolated from a smear-ripened cheese.</title>
        <authorList>
            <consortium name="US DOE Joint Genome Institute (JGI-PGF)"/>
            <person name="Walter F."/>
            <person name="Albersmeier A."/>
            <person name="Kalinowski J."/>
            <person name="Ruckert C."/>
        </authorList>
    </citation>
    <scope>NUCLEOTIDE SEQUENCE</scope>
    <source>
        <strain evidence="5">CGMCC 1.12153</strain>
    </source>
</reference>
<organism evidence="5 6">
    <name type="scientific">Halobacillus andaensis</name>
    <dbReference type="NCBI Taxonomy" id="1176239"/>
    <lineage>
        <taxon>Bacteria</taxon>
        <taxon>Bacillati</taxon>
        <taxon>Bacillota</taxon>
        <taxon>Bacilli</taxon>
        <taxon>Bacillales</taxon>
        <taxon>Bacillaceae</taxon>
        <taxon>Halobacillus</taxon>
    </lineage>
</organism>
<keyword evidence="3" id="KW-0862">Zinc</keyword>
<protein>
    <recommendedName>
        <fullName evidence="3">Superoxide dismutase [Cu-Zn]</fullName>
        <ecNumber evidence="3">1.15.1.1</ecNumber>
    </recommendedName>
</protein>
<comment type="similarity">
    <text evidence="1 3">Belongs to the Cu-Zn superoxide dismutase family.</text>
</comment>
<dbReference type="InterPro" id="IPR018152">
    <property type="entry name" value="SOD_Cu/Zn_BS"/>
</dbReference>
<dbReference type="EMBL" id="BMEL01000004">
    <property type="protein sequence ID" value="GGF32767.1"/>
    <property type="molecule type" value="Genomic_DNA"/>
</dbReference>
<evidence type="ECO:0000256" key="3">
    <source>
        <dbReference type="RuleBase" id="RU000393"/>
    </source>
</evidence>
<dbReference type="RefSeq" id="WP_188378789.1">
    <property type="nucleotide sequence ID" value="NZ_BMEL01000004.1"/>
</dbReference>
<evidence type="ECO:0000313" key="6">
    <source>
        <dbReference type="Proteomes" id="UP000660110"/>
    </source>
</evidence>
<evidence type="ECO:0000256" key="2">
    <source>
        <dbReference type="ARBA" id="ARBA00024900"/>
    </source>
</evidence>
<evidence type="ECO:0000256" key="1">
    <source>
        <dbReference type="ARBA" id="ARBA00010457"/>
    </source>
</evidence>
<dbReference type="Proteomes" id="UP000660110">
    <property type="component" value="Unassembled WGS sequence"/>
</dbReference>
<keyword evidence="3" id="KW-0479">Metal-binding</keyword>
<keyword evidence="3" id="KW-0186">Copper</keyword>